<dbReference type="GO" id="GO:0043752">
    <property type="term" value="F:adenosylcobinamide kinase activity"/>
    <property type="evidence" value="ECO:0007669"/>
    <property type="project" value="UniProtKB-EC"/>
</dbReference>
<evidence type="ECO:0000256" key="18">
    <source>
        <dbReference type="PIRSR" id="PIRSR006135-1"/>
    </source>
</evidence>
<evidence type="ECO:0000256" key="13">
    <source>
        <dbReference type="ARBA" id="ARBA00022777"/>
    </source>
</evidence>
<dbReference type="PANTHER" id="PTHR34848">
    <property type="match status" value="1"/>
</dbReference>
<feature type="binding site" evidence="19">
    <location>
        <position position="61"/>
    </location>
    <ligand>
        <name>GTP</name>
        <dbReference type="ChEBI" id="CHEBI:37565"/>
    </ligand>
</feature>
<proteinExistence type="inferred from homology"/>
<reference evidence="20 21" key="1">
    <citation type="submission" date="2019-12" db="EMBL/GenBank/DDBJ databases">
        <title>Genome sequenceing of Clostridium bovifaecis.</title>
        <authorList>
            <person name="Yao Y."/>
        </authorList>
    </citation>
    <scope>NUCLEOTIDE SEQUENCE [LARGE SCALE GENOMIC DNA]</scope>
    <source>
        <strain evidence="20 21">BXX</strain>
    </source>
</reference>
<keyword evidence="10" id="KW-0169">Cobalamin biosynthesis</keyword>
<evidence type="ECO:0000256" key="4">
    <source>
        <dbReference type="ARBA" id="ARBA00003889"/>
    </source>
</evidence>
<dbReference type="UniPathway" id="UPA00148">
    <property type="reaction ID" value="UER00236"/>
</dbReference>
<feature type="binding site" evidence="19">
    <location>
        <begin position="33"/>
        <end position="35"/>
    </location>
    <ligand>
        <name>GTP</name>
        <dbReference type="ChEBI" id="CHEBI:37565"/>
    </ligand>
</feature>
<evidence type="ECO:0000256" key="1">
    <source>
        <dbReference type="ARBA" id="ARBA00000312"/>
    </source>
</evidence>
<dbReference type="GO" id="GO:0005525">
    <property type="term" value="F:GTP binding"/>
    <property type="evidence" value="ECO:0007669"/>
    <property type="project" value="UniProtKB-KW"/>
</dbReference>
<protein>
    <recommendedName>
        <fullName evidence="16">Adenosylcobinamide kinase</fullName>
        <ecNumber evidence="8">2.7.1.156</ecNumber>
        <ecNumber evidence="9">2.7.7.62</ecNumber>
    </recommendedName>
    <alternativeName>
        <fullName evidence="17">Adenosylcobinamide-phosphate guanylyltransferase</fullName>
    </alternativeName>
</protein>
<comment type="similarity">
    <text evidence="7">Belongs to the CobU/CobP family.</text>
</comment>
<dbReference type="InterPro" id="IPR027417">
    <property type="entry name" value="P-loop_NTPase"/>
</dbReference>
<comment type="catalytic activity">
    <reaction evidence="1">
        <text>adenosylcob(III)inamide + ATP = adenosylcob(III)inamide phosphate + ADP + H(+)</text>
        <dbReference type="Rhea" id="RHEA:15769"/>
        <dbReference type="ChEBI" id="CHEBI:2480"/>
        <dbReference type="ChEBI" id="CHEBI:15378"/>
        <dbReference type="ChEBI" id="CHEBI:30616"/>
        <dbReference type="ChEBI" id="CHEBI:58502"/>
        <dbReference type="ChEBI" id="CHEBI:456216"/>
        <dbReference type="EC" id="2.7.1.156"/>
    </reaction>
</comment>
<comment type="pathway">
    <text evidence="6">Cofactor biosynthesis; adenosylcobalamin biosynthesis; adenosylcobalamin from cob(II)yrinate a,c-diamide: step 5/7.</text>
</comment>
<dbReference type="GO" id="GO:0005524">
    <property type="term" value="F:ATP binding"/>
    <property type="evidence" value="ECO:0007669"/>
    <property type="project" value="UniProtKB-KW"/>
</dbReference>
<dbReference type="SUPFAM" id="SSF52540">
    <property type="entry name" value="P-loop containing nucleoside triphosphate hydrolases"/>
    <property type="match status" value="1"/>
</dbReference>
<feature type="binding site" evidence="19">
    <location>
        <begin position="9"/>
        <end position="16"/>
    </location>
    <ligand>
        <name>GTP</name>
        <dbReference type="ChEBI" id="CHEBI:37565"/>
    </ligand>
</feature>
<evidence type="ECO:0000313" key="20">
    <source>
        <dbReference type="EMBL" id="QGU94414.1"/>
    </source>
</evidence>
<name>A0A6I6EZI9_9CLOT</name>
<keyword evidence="14" id="KW-0067">ATP-binding</keyword>
<dbReference type="PIRSF" id="PIRSF006135">
    <property type="entry name" value="CobU"/>
    <property type="match status" value="1"/>
</dbReference>
<evidence type="ECO:0000256" key="14">
    <source>
        <dbReference type="ARBA" id="ARBA00022840"/>
    </source>
</evidence>
<evidence type="ECO:0000256" key="16">
    <source>
        <dbReference type="ARBA" id="ARBA00029570"/>
    </source>
</evidence>
<accession>A0A6I6EZI9</accession>
<dbReference type="GO" id="GO:0009236">
    <property type="term" value="P:cobalamin biosynthetic process"/>
    <property type="evidence" value="ECO:0007669"/>
    <property type="project" value="UniProtKB-UniPathway"/>
</dbReference>
<comment type="catalytic activity">
    <reaction evidence="2">
        <text>adenosylcob(III)inamide phosphate + GTP + H(+) = adenosylcob(III)inamide-GDP + diphosphate</text>
        <dbReference type="Rhea" id="RHEA:22712"/>
        <dbReference type="ChEBI" id="CHEBI:15378"/>
        <dbReference type="ChEBI" id="CHEBI:33019"/>
        <dbReference type="ChEBI" id="CHEBI:37565"/>
        <dbReference type="ChEBI" id="CHEBI:58502"/>
        <dbReference type="ChEBI" id="CHEBI:60487"/>
        <dbReference type="EC" id="2.7.7.62"/>
    </reaction>
</comment>
<dbReference type="EMBL" id="CP046522">
    <property type="protein sequence ID" value="QGU94414.1"/>
    <property type="molecule type" value="Genomic_DNA"/>
</dbReference>
<dbReference type="Pfam" id="PF02283">
    <property type="entry name" value="CobU"/>
    <property type="match status" value="1"/>
</dbReference>
<dbReference type="EC" id="2.7.7.62" evidence="9"/>
<dbReference type="NCBIfam" id="NF004469">
    <property type="entry name" value="PRK05800.1"/>
    <property type="match status" value="1"/>
</dbReference>
<evidence type="ECO:0000256" key="10">
    <source>
        <dbReference type="ARBA" id="ARBA00022573"/>
    </source>
</evidence>
<evidence type="ECO:0000256" key="17">
    <source>
        <dbReference type="ARBA" id="ARBA00030571"/>
    </source>
</evidence>
<keyword evidence="12 19" id="KW-0547">Nucleotide-binding</keyword>
<evidence type="ECO:0000256" key="3">
    <source>
        <dbReference type="ARBA" id="ARBA00001522"/>
    </source>
</evidence>
<feature type="binding site" evidence="19">
    <location>
        <position position="81"/>
    </location>
    <ligand>
        <name>GTP</name>
        <dbReference type="ChEBI" id="CHEBI:37565"/>
    </ligand>
</feature>
<dbReference type="GO" id="GO:0008820">
    <property type="term" value="F:cobinamide phosphate guanylyltransferase activity"/>
    <property type="evidence" value="ECO:0007669"/>
    <property type="project" value="UniProtKB-EC"/>
</dbReference>
<comment type="function">
    <text evidence="4">Catalyzes ATP-dependent phosphorylation of adenosylcobinamide and addition of GMP to adenosylcobinamide phosphate.</text>
</comment>
<dbReference type="PANTHER" id="PTHR34848:SF1">
    <property type="entry name" value="BIFUNCTIONAL ADENOSYLCOBALAMIN BIOSYNTHESIS PROTEIN COBU"/>
    <property type="match status" value="1"/>
</dbReference>
<keyword evidence="15 19" id="KW-0342">GTP-binding</keyword>
<dbReference type="Gene3D" id="3.40.50.300">
    <property type="entry name" value="P-loop containing nucleotide triphosphate hydrolases"/>
    <property type="match status" value="1"/>
</dbReference>
<evidence type="ECO:0000256" key="7">
    <source>
        <dbReference type="ARBA" id="ARBA00007490"/>
    </source>
</evidence>
<evidence type="ECO:0000256" key="2">
    <source>
        <dbReference type="ARBA" id="ARBA00000711"/>
    </source>
</evidence>
<dbReference type="AlphaFoldDB" id="A0A6I6EZI9"/>
<evidence type="ECO:0000256" key="9">
    <source>
        <dbReference type="ARBA" id="ARBA00012523"/>
    </source>
</evidence>
<keyword evidence="11 20" id="KW-0808">Transferase</keyword>
<keyword evidence="21" id="KW-1185">Reference proteome</keyword>
<dbReference type="CDD" id="cd00544">
    <property type="entry name" value="CobU"/>
    <property type="match status" value="1"/>
</dbReference>
<evidence type="ECO:0000313" key="21">
    <source>
        <dbReference type="Proteomes" id="UP000422764"/>
    </source>
</evidence>
<feature type="binding site" evidence="19">
    <location>
        <begin position="50"/>
        <end position="53"/>
    </location>
    <ligand>
        <name>GTP</name>
        <dbReference type="ChEBI" id="CHEBI:37565"/>
    </ligand>
</feature>
<evidence type="ECO:0000256" key="15">
    <source>
        <dbReference type="ARBA" id="ARBA00023134"/>
    </source>
</evidence>
<comment type="pathway">
    <text evidence="5">Cofactor biosynthesis; adenosylcobalamin biosynthesis; adenosylcobalamin from cob(II)yrinate a,c-diamide: step 6/7.</text>
</comment>
<keyword evidence="20" id="KW-0548">Nucleotidyltransferase</keyword>
<dbReference type="EC" id="2.7.1.156" evidence="8"/>
<evidence type="ECO:0000256" key="5">
    <source>
        <dbReference type="ARBA" id="ARBA00004692"/>
    </source>
</evidence>
<evidence type="ECO:0000256" key="12">
    <source>
        <dbReference type="ARBA" id="ARBA00022741"/>
    </source>
</evidence>
<evidence type="ECO:0000256" key="11">
    <source>
        <dbReference type="ARBA" id="ARBA00022679"/>
    </source>
</evidence>
<organism evidence="20 21">
    <name type="scientific">Clostridium bovifaecis</name>
    <dbReference type="NCBI Taxonomy" id="2184719"/>
    <lineage>
        <taxon>Bacteria</taxon>
        <taxon>Bacillati</taxon>
        <taxon>Bacillota</taxon>
        <taxon>Clostridia</taxon>
        <taxon>Eubacteriales</taxon>
        <taxon>Clostridiaceae</taxon>
        <taxon>Clostridium</taxon>
    </lineage>
</organism>
<dbReference type="InterPro" id="IPR003203">
    <property type="entry name" value="CobU/CobP"/>
</dbReference>
<evidence type="ECO:0000256" key="19">
    <source>
        <dbReference type="PIRSR" id="PIRSR006135-2"/>
    </source>
</evidence>
<gene>
    <name evidence="20" type="primary">cobU</name>
    <name evidence="20" type="ORF">GOM49_04225</name>
</gene>
<keyword evidence="13 20" id="KW-0418">Kinase</keyword>
<dbReference type="Proteomes" id="UP000422764">
    <property type="component" value="Chromosome"/>
</dbReference>
<feature type="active site" description="GMP-histidine intermediate" evidence="18">
    <location>
        <position position="49"/>
    </location>
</feature>
<evidence type="ECO:0000256" key="6">
    <source>
        <dbReference type="ARBA" id="ARBA00005159"/>
    </source>
</evidence>
<sequence>MGKAILVTGGSRSGKSKYAEELLKDKNSVLYIATAIDLDDEMRDRINKHKERRNKNWGTFEGYKGLDKVIENCKEEYILLDCVTIMITNFLVEKERDFDAISKDEIERLQRNIEEEFNALIESAKKKDKTLVMVTNEVGLGLVPEYRLGRIFRDIAGIVNQKLAVLSEEVYLVTCGIPLKIKG</sequence>
<comment type="catalytic activity">
    <reaction evidence="3">
        <text>adenosylcob(III)inamide + GTP = adenosylcob(III)inamide phosphate + GDP + H(+)</text>
        <dbReference type="Rhea" id="RHEA:15765"/>
        <dbReference type="ChEBI" id="CHEBI:2480"/>
        <dbReference type="ChEBI" id="CHEBI:15378"/>
        <dbReference type="ChEBI" id="CHEBI:37565"/>
        <dbReference type="ChEBI" id="CHEBI:58189"/>
        <dbReference type="ChEBI" id="CHEBI:58502"/>
        <dbReference type="EC" id="2.7.1.156"/>
    </reaction>
</comment>
<evidence type="ECO:0000256" key="8">
    <source>
        <dbReference type="ARBA" id="ARBA00012016"/>
    </source>
</evidence>